<organism evidence="3 4">
    <name type="scientific">Marichromatium bheemlicum</name>
    <dbReference type="NCBI Taxonomy" id="365339"/>
    <lineage>
        <taxon>Bacteria</taxon>
        <taxon>Pseudomonadati</taxon>
        <taxon>Pseudomonadota</taxon>
        <taxon>Gammaproteobacteria</taxon>
        <taxon>Chromatiales</taxon>
        <taxon>Chromatiaceae</taxon>
        <taxon>Marichromatium</taxon>
    </lineage>
</organism>
<dbReference type="Proteomes" id="UP000740754">
    <property type="component" value="Unassembled WGS sequence"/>
</dbReference>
<dbReference type="RefSeq" id="WP_168669538.1">
    <property type="nucleotide sequence ID" value="NZ_JAAXKX010000014.1"/>
</dbReference>
<keyword evidence="2" id="KW-0732">Signal</keyword>
<gene>
    <name evidence="3" type="ORF">HF203_10815</name>
</gene>
<accession>A0ABX1IBF3</accession>
<feature type="compositionally biased region" description="Pro residues" evidence="1">
    <location>
        <begin position="68"/>
        <end position="88"/>
    </location>
</feature>
<feature type="chain" id="PRO_5047544194" evidence="2">
    <location>
        <begin position="24"/>
        <end position="88"/>
    </location>
</feature>
<comment type="caution">
    <text evidence="3">The sequence shown here is derived from an EMBL/GenBank/DDBJ whole genome shotgun (WGS) entry which is preliminary data.</text>
</comment>
<keyword evidence="4" id="KW-1185">Reference proteome</keyword>
<evidence type="ECO:0000313" key="3">
    <source>
        <dbReference type="EMBL" id="NKN33715.1"/>
    </source>
</evidence>
<evidence type="ECO:0000313" key="4">
    <source>
        <dbReference type="Proteomes" id="UP000740754"/>
    </source>
</evidence>
<dbReference type="EMBL" id="JAAXKX010000014">
    <property type="protein sequence ID" value="NKN33715.1"/>
    <property type="molecule type" value="Genomic_DNA"/>
</dbReference>
<name>A0ABX1IBF3_9GAMM</name>
<feature type="signal peptide" evidence="2">
    <location>
        <begin position="1"/>
        <end position="23"/>
    </location>
</feature>
<proteinExistence type="predicted"/>
<evidence type="ECO:0000256" key="1">
    <source>
        <dbReference type="SAM" id="MobiDB-lite"/>
    </source>
</evidence>
<feature type="compositionally biased region" description="Pro residues" evidence="1">
    <location>
        <begin position="50"/>
        <end position="61"/>
    </location>
</feature>
<feature type="region of interest" description="Disordered" evidence="1">
    <location>
        <begin position="28"/>
        <end position="88"/>
    </location>
</feature>
<evidence type="ECO:0000256" key="2">
    <source>
        <dbReference type="SAM" id="SignalP"/>
    </source>
</evidence>
<sequence>MRRRLDPILVVLALGLGAPSAIAGVDPLIEDAPAPRQDKHYSTRPSQRQPAPPPLIMPPPQIEVLVPMRPPPQPWPPRPWPRPWPPRR</sequence>
<protein>
    <submittedName>
        <fullName evidence="3">Uncharacterized protein</fullName>
    </submittedName>
</protein>
<reference evidence="3 4" key="1">
    <citation type="submission" date="2020-04" db="EMBL/GenBank/DDBJ databases">
        <title>Draft Whole-Genome sequence of Marichromatium bheemlicum DSM 18632, type strain.</title>
        <authorList>
            <person name="Kyndt J.A."/>
            <person name="Meyer T.E."/>
        </authorList>
    </citation>
    <scope>NUCLEOTIDE SEQUENCE [LARGE SCALE GENOMIC DNA]</scope>
    <source>
        <strain evidence="3 4">DSM 18632</strain>
    </source>
</reference>